<name>A0A2T0ZX22_TRISK</name>
<comment type="caution">
    <text evidence="1">The sequence shown here is derived from an EMBL/GenBank/DDBJ whole genome shotgun (WGS) entry which is preliminary data.</text>
</comment>
<gene>
    <name evidence="1" type="ORF">CLV89_1591</name>
</gene>
<feature type="non-terminal residue" evidence="1">
    <location>
        <position position="48"/>
    </location>
</feature>
<dbReference type="AlphaFoldDB" id="A0A2T0ZX22"/>
<organism evidence="1 2">
    <name type="scientific">Tritonibacter scottomollicae</name>
    <name type="common">Epibacterium scottomollicae</name>
    <dbReference type="NCBI Taxonomy" id="483013"/>
    <lineage>
        <taxon>Bacteria</taxon>
        <taxon>Pseudomonadati</taxon>
        <taxon>Pseudomonadota</taxon>
        <taxon>Alphaproteobacteria</taxon>
        <taxon>Rhodobacterales</taxon>
        <taxon>Paracoccaceae</taxon>
        <taxon>Tritonibacter</taxon>
    </lineage>
</organism>
<reference evidence="1 2" key="1">
    <citation type="submission" date="2018-03" db="EMBL/GenBank/DDBJ databases">
        <title>Genomic Encyclopedia of Archaeal and Bacterial Type Strains, Phase II (KMG-II): from individual species to whole genera.</title>
        <authorList>
            <person name="Goeker M."/>
        </authorList>
    </citation>
    <scope>NUCLEOTIDE SEQUENCE [LARGE SCALE GENOMIC DNA]</scope>
    <source>
        <strain evidence="1 2">DSM 25328</strain>
    </source>
</reference>
<dbReference type="Proteomes" id="UP000237718">
    <property type="component" value="Unassembled WGS sequence"/>
</dbReference>
<accession>A0A2T0ZX22</accession>
<proteinExistence type="predicted"/>
<protein>
    <submittedName>
        <fullName evidence="1">Uncharacterized protein</fullName>
    </submittedName>
</protein>
<sequence length="48" mass="5022">MTAMGSLSGWNINSEVNGVVAPIRFGDEFALSHLSSGYGFDLGCAEGR</sequence>
<evidence type="ECO:0000313" key="1">
    <source>
        <dbReference type="EMBL" id="PRZ40824.1"/>
    </source>
</evidence>
<dbReference type="EMBL" id="PVUF01000059">
    <property type="protein sequence ID" value="PRZ40824.1"/>
    <property type="molecule type" value="Genomic_DNA"/>
</dbReference>
<evidence type="ECO:0000313" key="2">
    <source>
        <dbReference type="Proteomes" id="UP000237718"/>
    </source>
</evidence>